<dbReference type="PANTHER" id="PTHR10098">
    <property type="entry name" value="RAPSYN-RELATED"/>
    <property type="match status" value="1"/>
</dbReference>
<evidence type="ECO:0000256" key="2">
    <source>
        <dbReference type="SAM" id="MobiDB-lite"/>
    </source>
</evidence>
<dbReference type="Pfam" id="PF12770">
    <property type="entry name" value="CHAT"/>
    <property type="match status" value="1"/>
</dbReference>
<keyword evidence="1" id="KW-0802">TPR repeat</keyword>
<evidence type="ECO:0000256" key="1">
    <source>
        <dbReference type="PROSITE-ProRule" id="PRU00339"/>
    </source>
</evidence>
<feature type="repeat" description="TPR" evidence="1">
    <location>
        <begin position="463"/>
        <end position="496"/>
    </location>
</feature>
<feature type="repeat" description="TPR" evidence="1">
    <location>
        <begin position="263"/>
        <end position="296"/>
    </location>
</feature>
<reference evidence="4 5" key="1">
    <citation type="submission" date="2022-05" db="EMBL/GenBank/DDBJ databases">
        <authorList>
            <consortium name="Genoscope - CEA"/>
            <person name="William W."/>
        </authorList>
    </citation>
    <scope>NUCLEOTIDE SEQUENCE [LARGE SCALE GENOMIC DNA]</scope>
</reference>
<comment type="caution">
    <text evidence="4">The sequence shown here is derived from an EMBL/GenBank/DDBJ whole genome shotgun (WGS) entry which is preliminary data.</text>
</comment>
<sequence length="994" mass="110110">EGNFKQAIGFYQRALSTAKEIGDKQSEGIAYHYLGNAYHSLNDFKKEIENHQQALIIAKEIQDKSLEGVVYCSLGNAYHLLTVAFHKLGLTTAKEIGDKDSEAKAYNNLGLGCHSLGEFNNSIEFYEQALSIAKVIGNKDLEGSIYSNLGMTHKYLGNFKKTIELNEQARGIAEEIGDKDSEGRAHINVGSAYHSLGDLKKAIKFLQLGLSIAREAGNKESEGAASNNLGNAHLSLGDLESAFEYFKQARSIATMIGHKDLEGNSHNNLGSAYHSVGNYTKAIECSQQALSIAKKIGKKDAEANAYNNLANAYHCLGKFKDAIEYYRQFSDMAKEIGDHDSEGNAYNNLGNAYHNLGDFKKAIDFHQQSLKIAQDIGKIDLEGKVHNNLGNAYQCLGDSQEAIRCYKRAISIAKKTGNKETEGCATGNPGYVYYSLGDLENAMEFYQEALSIVKEIGHKDSVGVVYNNLGLAHQYLGDNKEAMGFHQKALTIAKETGKKDSEGEAFKSLGNAYHFLHDFERTIEAEEFFKRSIKLFEEIRVLLQEKDEWKISFRSQFEVYNFLCSLQIQQGKTTEALSTAEWGRAQALADLMESHYGVNSTLSFSEEQREQMSSISSHSLSPTVFLWEVSGSVNFWVLLKGQQCQFAREKFNDNLTSLTHKMYKQIGVFKPVMCEDRSMDDPADEGRQELSLCRGPDEKTDTHDTQDEGSVSKTLYDVVIAPILQYIKGNELIIVPDSSSFLIPYAALMDQHSRYLSETLRIRLAPSLTSLRLLAECPEGYHSSSGALLVGNPWVETVRIKGKKIQQLSSSEEEVQMIGKMLNIEPLTGKNATKDQVLSMLHSVSLVHIAAHGRAETGQILLSPSLASSETPKEKDFLLTMADVLSKKLQAKLVVLSCCHSGRGKIKAEGVVGIARAFLGAGARSVIASLWAIEDKATMEFMTNFYKHFVAGQSASESLNLTMKQMRKSDEFFAVKQWAPFVLIGDDVTLNCSQ</sequence>
<evidence type="ECO:0000313" key="4">
    <source>
        <dbReference type="EMBL" id="CAH3177805.1"/>
    </source>
</evidence>
<feature type="repeat" description="TPR" evidence="1">
    <location>
        <begin position="383"/>
        <end position="416"/>
    </location>
</feature>
<feature type="repeat" description="TPR" evidence="1">
    <location>
        <begin position="343"/>
        <end position="376"/>
    </location>
</feature>
<feature type="compositionally biased region" description="Basic and acidic residues" evidence="2">
    <location>
        <begin position="678"/>
        <end position="688"/>
    </location>
</feature>
<evidence type="ECO:0000259" key="3">
    <source>
        <dbReference type="Pfam" id="PF12770"/>
    </source>
</evidence>
<feature type="non-terminal residue" evidence="4">
    <location>
        <position position="1"/>
    </location>
</feature>
<dbReference type="PANTHER" id="PTHR10098:SF108">
    <property type="entry name" value="TETRATRICOPEPTIDE REPEAT PROTEIN 28"/>
    <property type="match status" value="1"/>
</dbReference>
<feature type="repeat" description="TPR" evidence="1">
    <location>
        <begin position="303"/>
        <end position="336"/>
    </location>
</feature>
<dbReference type="SMART" id="SM00028">
    <property type="entry name" value="TPR"/>
    <property type="match status" value="12"/>
</dbReference>
<dbReference type="Pfam" id="PF13181">
    <property type="entry name" value="TPR_8"/>
    <property type="match status" value="1"/>
</dbReference>
<feature type="compositionally biased region" description="Basic and acidic residues" evidence="2">
    <location>
        <begin position="695"/>
        <end position="706"/>
    </location>
</feature>
<name>A0ABN8REI9_9CNID</name>
<dbReference type="InterPro" id="IPR011990">
    <property type="entry name" value="TPR-like_helical_dom_sf"/>
</dbReference>
<dbReference type="Gene3D" id="1.25.40.10">
    <property type="entry name" value="Tetratricopeptide repeat domain"/>
    <property type="match status" value="4"/>
</dbReference>
<accession>A0ABN8REI9</accession>
<organism evidence="4 5">
    <name type="scientific">Porites lobata</name>
    <dbReference type="NCBI Taxonomy" id="104759"/>
    <lineage>
        <taxon>Eukaryota</taxon>
        <taxon>Metazoa</taxon>
        <taxon>Cnidaria</taxon>
        <taxon>Anthozoa</taxon>
        <taxon>Hexacorallia</taxon>
        <taxon>Scleractinia</taxon>
        <taxon>Fungiina</taxon>
        <taxon>Poritidae</taxon>
        <taxon>Porites</taxon>
    </lineage>
</organism>
<keyword evidence="5" id="KW-1185">Reference proteome</keyword>
<proteinExistence type="predicted"/>
<dbReference type="PROSITE" id="PS50293">
    <property type="entry name" value="TPR_REGION"/>
    <property type="match status" value="1"/>
</dbReference>
<gene>
    <name evidence="4" type="ORF">PLOB_00019935</name>
</gene>
<dbReference type="Proteomes" id="UP001159405">
    <property type="component" value="Unassembled WGS sequence"/>
</dbReference>
<dbReference type="InterPro" id="IPR019734">
    <property type="entry name" value="TPR_rpt"/>
</dbReference>
<feature type="repeat" description="TPR" evidence="1">
    <location>
        <begin position="183"/>
        <end position="216"/>
    </location>
</feature>
<protein>
    <recommendedName>
        <fullName evidence="3">CHAT domain-containing protein</fullName>
    </recommendedName>
</protein>
<dbReference type="SUPFAM" id="SSF48452">
    <property type="entry name" value="TPR-like"/>
    <property type="match status" value="4"/>
</dbReference>
<evidence type="ECO:0000313" key="5">
    <source>
        <dbReference type="Proteomes" id="UP001159405"/>
    </source>
</evidence>
<feature type="repeat" description="TPR" evidence="1">
    <location>
        <begin position="103"/>
        <end position="136"/>
    </location>
</feature>
<feature type="repeat" description="TPR" evidence="1">
    <location>
        <begin position="423"/>
        <end position="456"/>
    </location>
</feature>
<dbReference type="Pfam" id="PF13424">
    <property type="entry name" value="TPR_12"/>
    <property type="match status" value="6"/>
</dbReference>
<feature type="region of interest" description="Disordered" evidence="2">
    <location>
        <begin position="678"/>
        <end position="708"/>
    </location>
</feature>
<dbReference type="PROSITE" id="PS50005">
    <property type="entry name" value="TPR"/>
    <property type="match status" value="8"/>
</dbReference>
<dbReference type="EMBL" id="CALNXK010000230">
    <property type="protein sequence ID" value="CAH3177805.1"/>
    <property type="molecule type" value="Genomic_DNA"/>
</dbReference>
<dbReference type="InterPro" id="IPR024983">
    <property type="entry name" value="CHAT_dom"/>
</dbReference>
<feature type="domain" description="CHAT" evidence="3">
    <location>
        <begin position="712"/>
        <end position="986"/>
    </location>
</feature>